<dbReference type="InterPro" id="IPR012349">
    <property type="entry name" value="Split_barrel_FMN-bd"/>
</dbReference>
<keyword evidence="3 6" id="KW-0288">FMN</keyword>
<comment type="catalytic activity">
    <reaction evidence="6">
        <text>pyridoxamine 5'-phosphate + O2 + H2O = pyridoxal 5'-phosphate + H2O2 + NH4(+)</text>
        <dbReference type="Rhea" id="RHEA:15817"/>
        <dbReference type="ChEBI" id="CHEBI:15377"/>
        <dbReference type="ChEBI" id="CHEBI:15379"/>
        <dbReference type="ChEBI" id="CHEBI:16240"/>
        <dbReference type="ChEBI" id="CHEBI:28938"/>
        <dbReference type="ChEBI" id="CHEBI:58451"/>
        <dbReference type="ChEBI" id="CHEBI:597326"/>
        <dbReference type="EC" id="1.4.3.5"/>
    </reaction>
</comment>
<evidence type="ECO:0000256" key="2">
    <source>
        <dbReference type="ARBA" id="ARBA00022630"/>
    </source>
</evidence>
<name>A0ABV7F0K3_9BURK</name>
<dbReference type="HAMAP" id="MF_01629">
    <property type="entry name" value="PdxH"/>
    <property type="match status" value="1"/>
</dbReference>
<comment type="function">
    <text evidence="6">Catalyzes the oxidation of either pyridoxine 5'-phosphate (PNP) or pyridoxamine 5'-phosphate (PMP) into pyridoxal 5'-phosphate (PLP).</text>
</comment>
<evidence type="ECO:0000259" key="7">
    <source>
        <dbReference type="Pfam" id="PF01243"/>
    </source>
</evidence>
<evidence type="ECO:0000259" key="8">
    <source>
        <dbReference type="Pfam" id="PF01814"/>
    </source>
</evidence>
<protein>
    <recommendedName>
        <fullName evidence="6">Pyridoxine/pyridoxamine 5'-phosphate oxidase</fullName>
        <ecNumber evidence="6">1.4.3.5</ecNumber>
    </recommendedName>
    <alternativeName>
        <fullName evidence="6">PNP/PMP oxidase</fullName>
        <shortName evidence="6">PNPOx</shortName>
    </alternativeName>
    <alternativeName>
        <fullName evidence="6">Pyridoxal 5'-phosphate synthase</fullName>
    </alternativeName>
</protein>
<evidence type="ECO:0000256" key="5">
    <source>
        <dbReference type="ARBA" id="ARBA00023096"/>
    </source>
</evidence>
<accession>A0ABV7F0K3</accession>
<dbReference type="Proteomes" id="UP001595530">
    <property type="component" value="Unassembled WGS sequence"/>
</dbReference>
<dbReference type="EMBL" id="JBHRTP010000008">
    <property type="protein sequence ID" value="MFC3107221.1"/>
    <property type="molecule type" value="Genomic_DNA"/>
</dbReference>
<evidence type="ECO:0000259" key="9">
    <source>
        <dbReference type="Pfam" id="PF10590"/>
    </source>
</evidence>
<comment type="similarity">
    <text evidence="1 6">Belongs to the pyridoxamine 5'-phosphate oxidase family.</text>
</comment>
<dbReference type="CDD" id="cd12108">
    <property type="entry name" value="Hr-like"/>
    <property type="match status" value="1"/>
</dbReference>
<comment type="cofactor">
    <cofactor evidence="6">
        <name>FMN</name>
        <dbReference type="ChEBI" id="CHEBI:58210"/>
    </cofactor>
    <text evidence="6">Binds 1 FMN per subunit.</text>
</comment>
<feature type="binding site" evidence="6">
    <location>
        <begin position="332"/>
        <end position="333"/>
    </location>
    <ligand>
        <name>FMN</name>
        <dbReference type="ChEBI" id="CHEBI:58210"/>
    </ligand>
</feature>
<feature type="domain" description="Pyridoxine 5'-phosphate oxidase dimerisation C-terminal" evidence="9">
    <location>
        <begin position="363"/>
        <end position="404"/>
    </location>
</feature>
<comment type="catalytic activity">
    <reaction evidence="6">
        <text>pyridoxine 5'-phosphate + O2 = pyridoxal 5'-phosphate + H2O2</text>
        <dbReference type="Rhea" id="RHEA:15149"/>
        <dbReference type="ChEBI" id="CHEBI:15379"/>
        <dbReference type="ChEBI" id="CHEBI:16240"/>
        <dbReference type="ChEBI" id="CHEBI:58589"/>
        <dbReference type="ChEBI" id="CHEBI:597326"/>
        <dbReference type="EC" id="1.4.3.5"/>
    </reaction>
</comment>
<feature type="binding site" evidence="6">
    <location>
        <position position="274"/>
    </location>
    <ligand>
        <name>FMN</name>
        <dbReference type="ChEBI" id="CHEBI:58210"/>
    </ligand>
</feature>
<proteinExistence type="inferred from homology"/>
<keyword evidence="4 6" id="KW-0560">Oxidoreductase</keyword>
<dbReference type="PANTHER" id="PTHR10851:SF0">
    <property type="entry name" value="PYRIDOXINE-5'-PHOSPHATE OXIDASE"/>
    <property type="match status" value="1"/>
</dbReference>
<comment type="pathway">
    <text evidence="6">Cofactor metabolism; pyridoxal 5'-phosphate salvage; pyridoxal 5'-phosphate from pyridoxine 5'-phosphate: step 1/1.</text>
</comment>
<evidence type="ECO:0000256" key="3">
    <source>
        <dbReference type="ARBA" id="ARBA00022643"/>
    </source>
</evidence>
<feature type="binding site" evidence="6">
    <location>
        <position position="315"/>
    </location>
    <ligand>
        <name>substrate</name>
    </ligand>
</feature>
<dbReference type="Gene3D" id="2.30.110.10">
    <property type="entry name" value="Electron Transport, Fmn-binding Protein, Chain A"/>
    <property type="match status" value="1"/>
</dbReference>
<comment type="pathway">
    <text evidence="6">Cofactor metabolism; pyridoxal 5'-phosphate salvage; pyridoxal 5'-phosphate from pyridoxamine 5'-phosphate: step 1/1.</text>
</comment>
<gene>
    <name evidence="6 10" type="primary">pdxH</name>
    <name evidence="10" type="ORF">ACFOFO_04445</name>
</gene>
<feature type="domain" description="Hemerythrin-like" evidence="8">
    <location>
        <begin position="15"/>
        <end position="154"/>
    </location>
</feature>
<dbReference type="Pfam" id="PF01243">
    <property type="entry name" value="PNPOx_N"/>
    <property type="match status" value="1"/>
</dbReference>
<dbReference type="InterPro" id="IPR011576">
    <property type="entry name" value="Pyridox_Oxase_N"/>
</dbReference>
<evidence type="ECO:0000256" key="6">
    <source>
        <dbReference type="HAMAP-Rule" id="MF_01629"/>
    </source>
</evidence>
<dbReference type="InterPro" id="IPR000659">
    <property type="entry name" value="Pyridox_Oxase"/>
</dbReference>
<organism evidence="10 11">
    <name type="scientific">Undibacterium arcticum</name>
    <dbReference type="NCBI Taxonomy" id="1762892"/>
    <lineage>
        <taxon>Bacteria</taxon>
        <taxon>Pseudomonadati</taxon>
        <taxon>Pseudomonadota</taxon>
        <taxon>Betaproteobacteria</taxon>
        <taxon>Burkholderiales</taxon>
        <taxon>Oxalobacteraceae</taxon>
        <taxon>Undibacterium</taxon>
    </lineage>
</organism>
<feature type="binding site" evidence="6">
    <location>
        <position position="386"/>
    </location>
    <ligand>
        <name>FMN</name>
        <dbReference type="ChEBI" id="CHEBI:58210"/>
    </ligand>
</feature>
<dbReference type="Pfam" id="PF01814">
    <property type="entry name" value="Hemerythrin"/>
    <property type="match status" value="1"/>
</dbReference>
<feature type="domain" description="Pyridoxamine 5'-phosphate oxidase N-terminal" evidence="7">
    <location>
        <begin position="225"/>
        <end position="349"/>
    </location>
</feature>
<evidence type="ECO:0000256" key="1">
    <source>
        <dbReference type="ARBA" id="ARBA00007301"/>
    </source>
</evidence>
<feature type="binding site" evidence="6">
    <location>
        <begin position="382"/>
        <end position="384"/>
    </location>
    <ligand>
        <name>substrate</name>
    </ligand>
</feature>
<dbReference type="PANTHER" id="PTHR10851">
    <property type="entry name" value="PYRIDOXINE-5-PHOSPHATE OXIDASE"/>
    <property type="match status" value="1"/>
</dbReference>
<dbReference type="PROSITE" id="PS01064">
    <property type="entry name" value="PYRIDOX_OXIDASE"/>
    <property type="match status" value="1"/>
</dbReference>
<dbReference type="Pfam" id="PF10590">
    <property type="entry name" value="PNP_phzG_C"/>
    <property type="match status" value="1"/>
</dbReference>
<dbReference type="SUPFAM" id="SSF50475">
    <property type="entry name" value="FMN-binding split barrel"/>
    <property type="match status" value="1"/>
</dbReference>
<feature type="binding site" evidence="6">
    <location>
        <begin position="268"/>
        <end position="269"/>
    </location>
    <ligand>
        <name>FMN</name>
        <dbReference type="ChEBI" id="CHEBI:58210"/>
    </ligand>
</feature>
<evidence type="ECO:0000313" key="11">
    <source>
        <dbReference type="Proteomes" id="UP001595530"/>
    </source>
</evidence>
<feature type="binding site" evidence="6">
    <location>
        <position position="275"/>
    </location>
    <ligand>
        <name>FMN</name>
        <dbReference type="ChEBI" id="CHEBI:58210"/>
    </ligand>
</feature>
<reference evidence="11" key="1">
    <citation type="journal article" date="2019" name="Int. J. Syst. Evol. Microbiol.">
        <title>The Global Catalogue of Microorganisms (GCM) 10K type strain sequencing project: providing services to taxonomists for standard genome sequencing and annotation.</title>
        <authorList>
            <consortium name="The Broad Institute Genomics Platform"/>
            <consortium name="The Broad Institute Genome Sequencing Center for Infectious Disease"/>
            <person name="Wu L."/>
            <person name="Ma J."/>
        </authorList>
    </citation>
    <scope>NUCLEOTIDE SEQUENCE [LARGE SCALE GENOMIC DNA]</scope>
    <source>
        <strain evidence="11">KCTC 42986</strain>
    </source>
</reference>
<dbReference type="InterPro" id="IPR019576">
    <property type="entry name" value="Pyridoxamine_oxidase_dimer_C"/>
</dbReference>
<evidence type="ECO:0000313" key="10">
    <source>
        <dbReference type="EMBL" id="MFC3107221.1"/>
    </source>
</evidence>
<feature type="binding site" evidence="6">
    <location>
        <position position="376"/>
    </location>
    <ligand>
        <name>FMN</name>
        <dbReference type="ChEBI" id="CHEBI:58210"/>
    </ligand>
</feature>
<feature type="binding site" evidence="6">
    <location>
        <position position="323"/>
    </location>
    <ligand>
        <name>substrate</name>
    </ligand>
</feature>
<evidence type="ECO:0000256" key="4">
    <source>
        <dbReference type="ARBA" id="ARBA00023002"/>
    </source>
</evidence>
<dbReference type="RefSeq" id="WP_390326656.1">
    <property type="nucleotide sequence ID" value="NZ_JBHRTP010000008.1"/>
</dbReference>
<dbReference type="InterPro" id="IPR012312">
    <property type="entry name" value="Hemerythrin-like"/>
</dbReference>
<dbReference type="NCBIfam" id="TIGR00558">
    <property type="entry name" value="pdxH"/>
    <property type="match status" value="1"/>
</dbReference>
<feature type="binding site" evidence="6">
    <location>
        <position position="258"/>
    </location>
    <ligand>
        <name>substrate</name>
    </ligand>
</feature>
<keyword evidence="11" id="KW-1185">Reference proteome</keyword>
<dbReference type="InterPro" id="IPR019740">
    <property type="entry name" value="Pyridox_Oxase_CS"/>
</dbReference>
<sequence>MTDSLFEAVPGFDQPIAVLKHCHDRIRKQLGTLQKLLAHLPEHGADVDAQQAAKAVLQYFSKAAPKHHEDEEQDLLPMLQAVAQGDDAALLRSLCPEIMKEHQQMNVAWQTLDQQLQQIACGAAAHLSAAEVQHFTAMYTAHMETEESHIAPMAKRLFSNQQMAQLGAAMQERRGIMAVGSTAATALARPIKNARIAHLRTDYSHASLTESDVLNDPIAQFAKWFDEALKAEVREPNAMSIATVAAGGRPSSRIVLVKDFDQLGFTWFTNYDSRKGRELQQNPTAALLFHWSELERQVRIEGRVERISAAESDAYFNSRPLQSRLGALASDQSLPVADRAQLESRYAQAAAQYGEHPPRPEQWGGYRLIPDAIEFWQGRPSRLHDRILFTLRADGSWLRQRLQP</sequence>
<feature type="binding site" evidence="6">
    <location>
        <position position="297"/>
    </location>
    <ligand>
        <name>FMN</name>
        <dbReference type="ChEBI" id="CHEBI:58210"/>
    </ligand>
</feature>
<comment type="caution">
    <text evidence="10">The sequence shown here is derived from an EMBL/GenBank/DDBJ whole genome shotgun (WGS) entry which is preliminary data.</text>
</comment>
<keyword evidence="2 6" id="KW-0285">Flavoprotein</keyword>
<feature type="binding site" evidence="6">
    <location>
        <position position="319"/>
    </location>
    <ligand>
        <name>substrate</name>
    </ligand>
</feature>
<dbReference type="EC" id="1.4.3.5" evidence="6"/>
<feature type="binding site" evidence="6">
    <location>
        <begin position="253"/>
        <end position="258"/>
    </location>
    <ligand>
        <name>FMN</name>
        <dbReference type="ChEBI" id="CHEBI:58210"/>
    </ligand>
</feature>
<dbReference type="NCBIfam" id="NF004231">
    <property type="entry name" value="PRK05679.1"/>
    <property type="match status" value="1"/>
</dbReference>
<keyword evidence="5 6" id="KW-0664">Pyridoxine biosynthesis</keyword>
<dbReference type="GO" id="GO:0004733">
    <property type="term" value="F:pyridoxamine phosphate oxidase activity"/>
    <property type="evidence" value="ECO:0007669"/>
    <property type="project" value="UniProtKB-EC"/>
</dbReference>
<comment type="subunit">
    <text evidence="6">Homodimer.</text>
</comment>
<dbReference type="Gene3D" id="1.20.120.520">
    <property type="entry name" value="nmb1532 protein domain like"/>
    <property type="match status" value="1"/>
</dbReference>